<proteinExistence type="predicted"/>
<dbReference type="VEuPathDB" id="TrichDB:TRFO_28552"/>
<dbReference type="RefSeq" id="XP_068357149.1">
    <property type="nucleotide sequence ID" value="XM_068506243.1"/>
</dbReference>
<protein>
    <submittedName>
        <fullName evidence="1">Uncharacterized protein</fullName>
    </submittedName>
</protein>
<dbReference type="EMBL" id="MLAK01000808">
    <property type="protein sequence ID" value="OHT04013.1"/>
    <property type="molecule type" value="Genomic_DNA"/>
</dbReference>
<evidence type="ECO:0000313" key="1">
    <source>
        <dbReference type="EMBL" id="OHT04013.1"/>
    </source>
</evidence>
<name>A0A1J4K3E4_9EUKA</name>
<dbReference type="SUPFAM" id="SSF48371">
    <property type="entry name" value="ARM repeat"/>
    <property type="match status" value="1"/>
</dbReference>
<keyword evidence="2" id="KW-1185">Reference proteome</keyword>
<sequence length="473" mass="54749">MDYKKDLLNENDQKLLIIAHLRDENIIEEHDDNEEKSKYFSSLSEQLLVNYAHNDYSAINNSIECIKQFASDKNTKNMLNVFIKYDLASVLVNCLNYNENIDTFELLTCISYCLAHEDEISILFMQNNFLNLASRFLQNQDYIVPIINSLSNIAACSSTNISLILEIIPLQIFINISKTFSDHQKIMEKVSHLFMNIAQKPPVSEELLITLLELSNCAQFPSVILNSLWGIHYCFYRASSWTITDSNSNDFTNPEIFLHNLINFILTAPNNIKYISCLLISDLAKILPSELFQFINFDFLFPVLNLEDQTIVKAALLCFKELITRRINWVSVKLLEQCQYLISSSPFKVKREISETVASMVLNCTPLECIELMKQGILDIFSEMLEMDLPSVKNVVKCLTRLIYALNTKGTDLNEEDKIEQHQILFSFFQNYNIMEQINELVQNYNDENLGFEFKILDTAYKTNFLDLLSNEE</sequence>
<reference evidence="1" key="1">
    <citation type="submission" date="2016-10" db="EMBL/GenBank/DDBJ databases">
        <authorList>
            <person name="Benchimol M."/>
            <person name="Almeida L.G."/>
            <person name="Vasconcelos A.T."/>
            <person name="Perreira-Neves A."/>
            <person name="Rosa I.A."/>
            <person name="Tasca T."/>
            <person name="Bogo M.R."/>
            <person name="de Souza W."/>
        </authorList>
    </citation>
    <scope>NUCLEOTIDE SEQUENCE [LARGE SCALE GENOMIC DNA]</scope>
    <source>
        <strain evidence="1">K</strain>
    </source>
</reference>
<gene>
    <name evidence="1" type="ORF">TRFO_28552</name>
</gene>
<dbReference type="AlphaFoldDB" id="A0A1J4K3E4"/>
<accession>A0A1J4K3E4</accession>
<comment type="caution">
    <text evidence="1">The sequence shown here is derived from an EMBL/GenBank/DDBJ whole genome shotgun (WGS) entry which is preliminary data.</text>
</comment>
<evidence type="ECO:0000313" key="2">
    <source>
        <dbReference type="Proteomes" id="UP000179807"/>
    </source>
</evidence>
<dbReference type="Proteomes" id="UP000179807">
    <property type="component" value="Unassembled WGS sequence"/>
</dbReference>
<dbReference type="Gene3D" id="1.25.10.10">
    <property type="entry name" value="Leucine-rich Repeat Variant"/>
    <property type="match status" value="2"/>
</dbReference>
<dbReference type="InterPro" id="IPR011989">
    <property type="entry name" value="ARM-like"/>
</dbReference>
<dbReference type="InterPro" id="IPR016024">
    <property type="entry name" value="ARM-type_fold"/>
</dbReference>
<organism evidence="1 2">
    <name type="scientific">Tritrichomonas foetus</name>
    <dbReference type="NCBI Taxonomy" id="1144522"/>
    <lineage>
        <taxon>Eukaryota</taxon>
        <taxon>Metamonada</taxon>
        <taxon>Parabasalia</taxon>
        <taxon>Tritrichomonadida</taxon>
        <taxon>Tritrichomonadidae</taxon>
        <taxon>Tritrichomonas</taxon>
    </lineage>
</organism>
<dbReference type="GeneID" id="94840947"/>